<proteinExistence type="predicted"/>
<dbReference type="Gene3D" id="1.20.58.2180">
    <property type="match status" value="1"/>
</dbReference>
<keyword evidence="1" id="KW-0472">Membrane</keyword>
<dbReference type="PANTHER" id="PTHR30535">
    <property type="entry name" value="VITAMIN B12-BINDING PROTEIN"/>
    <property type="match status" value="1"/>
</dbReference>
<dbReference type="InterPro" id="IPR002491">
    <property type="entry name" value="ABC_transptr_periplasmic_BD"/>
</dbReference>
<feature type="domain" description="Fe/B12 periplasmic-binding" evidence="2">
    <location>
        <begin position="100"/>
        <end position="374"/>
    </location>
</feature>
<sequence length="416" mass="47362">MYTTFTDRHPDLQKRCLLDVLCVPHNNFWCYRQTTLRRLPMSRYSLGSFLQKSAAFCGSVLGGIIVLSIFLAPVNSWSGETFTITDTAGRKVEIPTNLQRIVTGPVVMPNLLFAVDGTGDKLVGMHPMSKSAWKNSVLKIMAPGMEKATTDFIQGGFKMNVEEVLKLKPDVVFQVSFEKGNIEQFEKLGIPVIVTHEGLRNLDHYLEKHISLVGKVLQKEERANELITDFKNADQMIAKRLTDIPKEKWPRGLILFNVEKLMVTGTGSFANYWLNHTGAENAAKAIQTSPRGATVNMEQILAWNPEVIYITNFCPTKPEDLYNNTIPGQDWREISAVKNKRVYKIPLGEYRWYPPSGDSSLMLKWMAQKNHPEHFADYDIREEIRSHFTDIYNFTLSEAQIDRILNPASTGSWREK</sequence>
<evidence type="ECO:0000313" key="4">
    <source>
        <dbReference type="Proteomes" id="UP000229740"/>
    </source>
</evidence>
<organism evidence="3 4">
    <name type="scientific">candidate division KSB3 bacterium</name>
    <dbReference type="NCBI Taxonomy" id="2044937"/>
    <lineage>
        <taxon>Bacteria</taxon>
        <taxon>candidate division KSB3</taxon>
    </lineage>
</organism>
<dbReference type="Pfam" id="PF01497">
    <property type="entry name" value="Peripla_BP_2"/>
    <property type="match status" value="1"/>
</dbReference>
<dbReference type="GO" id="GO:0071281">
    <property type="term" value="P:cellular response to iron ion"/>
    <property type="evidence" value="ECO:0007669"/>
    <property type="project" value="TreeGrafter"/>
</dbReference>
<gene>
    <name evidence="3" type="ORF">CSB45_15250</name>
</gene>
<feature type="transmembrane region" description="Helical" evidence="1">
    <location>
        <begin position="53"/>
        <end position="74"/>
    </location>
</feature>
<name>A0A2G6E0G9_9BACT</name>
<evidence type="ECO:0000259" key="2">
    <source>
        <dbReference type="PROSITE" id="PS50983"/>
    </source>
</evidence>
<evidence type="ECO:0000313" key="3">
    <source>
        <dbReference type="EMBL" id="PID55589.1"/>
    </source>
</evidence>
<protein>
    <submittedName>
        <fullName evidence="3">ABC transporter substrate-binding protein</fullName>
    </submittedName>
</protein>
<evidence type="ECO:0000256" key="1">
    <source>
        <dbReference type="SAM" id="Phobius"/>
    </source>
</evidence>
<dbReference type="Proteomes" id="UP000229740">
    <property type="component" value="Unassembled WGS sequence"/>
</dbReference>
<reference evidence="3 4" key="1">
    <citation type="submission" date="2017-10" db="EMBL/GenBank/DDBJ databases">
        <title>Novel microbial diversity and functional potential in the marine mammal oral microbiome.</title>
        <authorList>
            <person name="Dudek N.K."/>
            <person name="Sun C.L."/>
            <person name="Burstein D."/>
            <person name="Kantor R.S."/>
            <person name="Aliaga Goltsman D.S."/>
            <person name="Bik E.M."/>
            <person name="Thomas B.C."/>
            <person name="Banfield J.F."/>
            <person name="Relman D.A."/>
        </authorList>
    </citation>
    <scope>NUCLEOTIDE SEQUENCE [LARGE SCALE GENOMIC DNA]</scope>
    <source>
        <strain evidence="3">DOLZORAL124_49_17</strain>
    </source>
</reference>
<dbReference type="InterPro" id="IPR050902">
    <property type="entry name" value="ABC_Transporter_SBP"/>
</dbReference>
<dbReference type="Gene3D" id="3.40.50.1980">
    <property type="entry name" value="Nitrogenase molybdenum iron protein domain"/>
    <property type="match status" value="2"/>
</dbReference>
<dbReference type="PROSITE" id="PS50983">
    <property type="entry name" value="FE_B12_PBP"/>
    <property type="match status" value="1"/>
</dbReference>
<dbReference type="EMBL" id="PDPS01000059">
    <property type="protein sequence ID" value="PID55589.1"/>
    <property type="molecule type" value="Genomic_DNA"/>
</dbReference>
<keyword evidence="1" id="KW-0812">Transmembrane</keyword>
<comment type="caution">
    <text evidence="3">The sequence shown here is derived from an EMBL/GenBank/DDBJ whole genome shotgun (WGS) entry which is preliminary data.</text>
</comment>
<accession>A0A2G6E0G9</accession>
<dbReference type="AlphaFoldDB" id="A0A2G6E0G9"/>
<dbReference type="PANTHER" id="PTHR30535:SF34">
    <property type="entry name" value="MOLYBDATE-BINDING PROTEIN MOLA"/>
    <property type="match status" value="1"/>
</dbReference>
<dbReference type="SUPFAM" id="SSF53807">
    <property type="entry name" value="Helical backbone' metal receptor"/>
    <property type="match status" value="1"/>
</dbReference>
<keyword evidence="1" id="KW-1133">Transmembrane helix</keyword>